<keyword evidence="13" id="KW-1185">Reference proteome</keyword>
<dbReference type="PANTHER" id="PTHR24243">
    <property type="entry name" value="G-PROTEIN COUPLED RECEPTOR"/>
    <property type="match status" value="1"/>
</dbReference>
<dbReference type="SUPFAM" id="SSF81321">
    <property type="entry name" value="Family A G protein-coupled receptor-like"/>
    <property type="match status" value="2"/>
</dbReference>
<dbReference type="Pfam" id="PF00001">
    <property type="entry name" value="7tm_1"/>
    <property type="match status" value="2"/>
</dbReference>
<gene>
    <name evidence="12" type="ORF">HICCMSTLAB_LOCUS2014</name>
</gene>
<keyword evidence="4 10" id="KW-1133">Transmembrane helix</keyword>
<keyword evidence="8" id="KW-0807">Transducer</keyword>
<feature type="domain" description="G-protein coupled receptors family 1 profile" evidence="11">
    <location>
        <begin position="260"/>
        <end position="383"/>
    </location>
</feature>
<feature type="transmembrane region" description="Helical" evidence="10">
    <location>
        <begin position="271"/>
        <end position="299"/>
    </location>
</feature>
<evidence type="ECO:0000259" key="11">
    <source>
        <dbReference type="PROSITE" id="PS50262"/>
    </source>
</evidence>
<feature type="region of interest" description="Disordered" evidence="9">
    <location>
        <begin position="405"/>
        <end position="430"/>
    </location>
</feature>
<keyword evidence="3 10" id="KW-0812">Transmembrane</keyword>
<evidence type="ECO:0000256" key="5">
    <source>
        <dbReference type="ARBA" id="ARBA00023040"/>
    </source>
</evidence>
<feature type="transmembrane region" description="Helical" evidence="10">
    <location>
        <begin position="61"/>
        <end position="84"/>
    </location>
</feature>
<feature type="transmembrane region" description="Helical" evidence="10">
    <location>
        <begin position="108"/>
        <end position="134"/>
    </location>
</feature>
<organism evidence="12 13">
    <name type="scientific">Cotesia congregata</name>
    <name type="common">Parasitoid wasp</name>
    <name type="synonym">Apanteles congregatus</name>
    <dbReference type="NCBI Taxonomy" id="51543"/>
    <lineage>
        <taxon>Eukaryota</taxon>
        <taxon>Metazoa</taxon>
        <taxon>Ecdysozoa</taxon>
        <taxon>Arthropoda</taxon>
        <taxon>Hexapoda</taxon>
        <taxon>Insecta</taxon>
        <taxon>Pterygota</taxon>
        <taxon>Neoptera</taxon>
        <taxon>Endopterygota</taxon>
        <taxon>Hymenoptera</taxon>
        <taxon>Apocrita</taxon>
        <taxon>Ichneumonoidea</taxon>
        <taxon>Braconidae</taxon>
        <taxon>Microgastrinae</taxon>
        <taxon>Cotesia</taxon>
    </lineage>
</organism>
<evidence type="ECO:0000256" key="1">
    <source>
        <dbReference type="ARBA" id="ARBA00004141"/>
    </source>
</evidence>
<comment type="caution">
    <text evidence="12">The sequence shown here is derived from an EMBL/GenBank/DDBJ whole genome shotgun (WGS) entry which is preliminary data.</text>
</comment>
<comment type="subcellular location">
    <subcellularLocation>
        <location evidence="1">Membrane</location>
        <topology evidence="1">Multi-pass membrane protein</topology>
    </subcellularLocation>
</comment>
<evidence type="ECO:0000256" key="4">
    <source>
        <dbReference type="ARBA" id="ARBA00022989"/>
    </source>
</evidence>
<proteinExistence type="inferred from homology"/>
<evidence type="ECO:0000256" key="3">
    <source>
        <dbReference type="ARBA" id="ARBA00022692"/>
    </source>
</evidence>
<dbReference type="PANTHER" id="PTHR24243:SF233">
    <property type="entry name" value="THYROTROPIN-RELEASING HORMONE RECEPTOR"/>
    <property type="match status" value="1"/>
</dbReference>
<sequence>MTLFALILQMDQSILKIGPMIWVSQYHEMRMNTTVNSEEEKSEAVITVCLMQADSLLTMTFFLLLIIIFFVIPLFILLLLYLIIIRQLINDRSASTAENYHARARKQVVLMLLAVVFSFFICLAPFKILTFYIVLAPNESVEAIDHDTFYNILYFSRIMFYLNSAVNPILYNLMSSRFSAPELTEALSEVLPLEQDCRVELLPVRIFFLRFTYFLLLSLVFKINLSYVFLKSHVFRNSPILTMTVYSMEKDDDGSELPACSTSVKSIWPMIFFLTTIIIFFIIPLVILVVLYTVIARHLMRNPAITRGPANNLLKYRKQVVLMLGTVVISFFICLLPFRAFTLWVIVSPLTAIINLGVDGYFILLYISRVMLYLNSAINPILYNLMSTKFREGFLRLCGLSRKQSKDIPTSGRTGTTTSSNHSDFWRRQSNSSKSCSVKVSSASTDNNKPFMRL</sequence>
<feature type="domain" description="G-protein coupled receptors family 1 profile" evidence="11">
    <location>
        <begin position="1"/>
        <end position="171"/>
    </location>
</feature>
<evidence type="ECO:0000256" key="8">
    <source>
        <dbReference type="ARBA" id="ARBA00023224"/>
    </source>
</evidence>
<evidence type="ECO:0000256" key="7">
    <source>
        <dbReference type="ARBA" id="ARBA00023170"/>
    </source>
</evidence>
<reference evidence="12" key="1">
    <citation type="submission" date="2021-04" db="EMBL/GenBank/DDBJ databases">
        <authorList>
            <person name="Chebbi M.A.C M."/>
        </authorList>
    </citation>
    <scope>NUCLEOTIDE SEQUENCE</scope>
</reference>
<evidence type="ECO:0000256" key="9">
    <source>
        <dbReference type="SAM" id="MobiDB-lite"/>
    </source>
</evidence>
<dbReference type="GO" id="GO:0005886">
    <property type="term" value="C:plasma membrane"/>
    <property type="evidence" value="ECO:0007669"/>
    <property type="project" value="TreeGrafter"/>
</dbReference>
<accession>A0A8J2EKK0</accession>
<comment type="similarity">
    <text evidence="2">Belongs to the G-protein coupled receptor 1 family.</text>
</comment>
<feature type="transmembrane region" description="Helical" evidence="10">
    <location>
        <begin position="344"/>
        <end position="367"/>
    </location>
</feature>
<dbReference type="InterPro" id="IPR017452">
    <property type="entry name" value="GPCR_Rhodpsn_7TM"/>
</dbReference>
<dbReference type="PROSITE" id="PS50262">
    <property type="entry name" value="G_PROTEIN_RECEP_F1_2"/>
    <property type="match status" value="2"/>
</dbReference>
<name>A0A8J2EKK0_COTCN</name>
<evidence type="ECO:0000313" key="12">
    <source>
        <dbReference type="EMBL" id="CAG5076033.1"/>
    </source>
</evidence>
<dbReference type="Proteomes" id="UP000786811">
    <property type="component" value="Unassembled WGS sequence"/>
</dbReference>
<dbReference type="OrthoDB" id="10036964at2759"/>
<feature type="transmembrane region" description="Helical" evidence="10">
    <location>
        <begin position="154"/>
        <end position="173"/>
    </location>
</feature>
<keyword evidence="7 12" id="KW-0675">Receptor</keyword>
<evidence type="ECO:0000256" key="2">
    <source>
        <dbReference type="ARBA" id="ARBA00010663"/>
    </source>
</evidence>
<dbReference type="GO" id="GO:0004930">
    <property type="term" value="F:G protein-coupled receptor activity"/>
    <property type="evidence" value="ECO:0007669"/>
    <property type="project" value="UniProtKB-KW"/>
</dbReference>
<evidence type="ECO:0000256" key="10">
    <source>
        <dbReference type="SAM" id="Phobius"/>
    </source>
</evidence>
<feature type="transmembrane region" description="Helical" evidence="10">
    <location>
        <begin position="207"/>
        <end position="230"/>
    </location>
</feature>
<keyword evidence="6 10" id="KW-0472">Membrane</keyword>
<keyword evidence="5" id="KW-0297">G-protein coupled receptor</keyword>
<dbReference type="InterPro" id="IPR000276">
    <property type="entry name" value="GPCR_Rhodpsn"/>
</dbReference>
<dbReference type="Gene3D" id="1.20.1070.10">
    <property type="entry name" value="Rhodopsin 7-helix transmembrane proteins"/>
    <property type="match status" value="2"/>
</dbReference>
<protein>
    <submittedName>
        <fullName evidence="12">Similar to Trhr: Thyrotropin-releasing hormone receptor (Mus musculus)</fullName>
    </submittedName>
</protein>
<feature type="compositionally biased region" description="Low complexity" evidence="9">
    <location>
        <begin position="410"/>
        <end position="420"/>
    </location>
</feature>
<dbReference type="PRINTS" id="PR00237">
    <property type="entry name" value="GPCRRHODOPSN"/>
</dbReference>
<evidence type="ECO:0000313" key="13">
    <source>
        <dbReference type="Proteomes" id="UP000786811"/>
    </source>
</evidence>
<feature type="transmembrane region" description="Helical" evidence="10">
    <location>
        <begin position="320"/>
        <end position="338"/>
    </location>
</feature>
<dbReference type="EMBL" id="CAJNRD030001116">
    <property type="protein sequence ID" value="CAG5076033.1"/>
    <property type="molecule type" value="Genomic_DNA"/>
</dbReference>
<evidence type="ECO:0000256" key="6">
    <source>
        <dbReference type="ARBA" id="ARBA00023136"/>
    </source>
</evidence>
<dbReference type="AlphaFoldDB" id="A0A8J2EKK0"/>